<dbReference type="KEGG" id="spai:FPZ24_03070"/>
<gene>
    <name evidence="1" type="ORF">FPZ24_03070</name>
</gene>
<dbReference type="AlphaFoldDB" id="A0A5B8LHD6"/>
<protein>
    <submittedName>
        <fullName evidence="1">Uncharacterized protein</fullName>
    </submittedName>
</protein>
<dbReference type="Proteomes" id="UP000315673">
    <property type="component" value="Chromosome"/>
</dbReference>
<name>A0A5B8LHD6_9SPHN</name>
<sequence length="117" mass="12454">MYMEQQQPGSATAAHAVVQPLGGHVSYKASVSATADEVQELASSGASAKRIEERLALLDFCATGRKSRGCGTLAQQIRLWFDSCEHARASSLSRGAIAQHITAAVLRCQDQRTALPV</sequence>
<evidence type="ECO:0000313" key="2">
    <source>
        <dbReference type="Proteomes" id="UP000315673"/>
    </source>
</evidence>
<reference evidence="1 2" key="1">
    <citation type="submission" date="2019-07" db="EMBL/GenBank/DDBJ databases">
        <title>Full genome sequence of Sphingomonas sp. 4R-6-7(HKS19).</title>
        <authorList>
            <person name="Im W.-T."/>
        </authorList>
    </citation>
    <scope>NUCLEOTIDE SEQUENCE [LARGE SCALE GENOMIC DNA]</scope>
    <source>
        <strain evidence="1 2">HKS19</strain>
    </source>
</reference>
<organism evidence="1 2">
    <name type="scientific">Sphingomonas panacisoli</name>
    <dbReference type="NCBI Taxonomy" id="1813879"/>
    <lineage>
        <taxon>Bacteria</taxon>
        <taxon>Pseudomonadati</taxon>
        <taxon>Pseudomonadota</taxon>
        <taxon>Alphaproteobacteria</taxon>
        <taxon>Sphingomonadales</taxon>
        <taxon>Sphingomonadaceae</taxon>
        <taxon>Sphingomonas</taxon>
    </lineage>
</organism>
<accession>A0A5B8LHD6</accession>
<proteinExistence type="predicted"/>
<evidence type="ECO:0000313" key="1">
    <source>
        <dbReference type="EMBL" id="QDZ06580.1"/>
    </source>
</evidence>
<dbReference type="EMBL" id="CP042306">
    <property type="protein sequence ID" value="QDZ06580.1"/>
    <property type="molecule type" value="Genomic_DNA"/>
</dbReference>
<keyword evidence="2" id="KW-1185">Reference proteome</keyword>